<accession>A0A4R8DFV7</accession>
<keyword evidence="1" id="KW-1133">Transmembrane helix</keyword>
<dbReference type="OrthoDB" id="675847at2"/>
<dbReference type="EMBL" id="SODV01000002">
    <property type="protein sequence ID" value="TDW95830.1"/>
    <property type="molecule type" value="Genomic_DNA"/>
</dbReference>
<reference evidence="2 3" key="1">
    <citation type="submission" date="2019-03" db="EMBL/GenBank/DDBJ databases">
        <title>Genomic Encyclopedia of Type Strains, Phase IV (KMG-IV): sequencing the most valuable type-strain genomes for metagenomic binning, comparative biology and taxonomic classification.</title>
        <authorList>
            <person name="Goeker M."/>
        </authorList>
    </citation>
    <scope>NUCLEOTIDE SEQUENCE [LARGE SCALE GENOMIC DNA]</scope>
    <source>
        <strain evidence="2 3">DSM 100059</strain>
    </source>
</reference>
<feature type="transmembrane region" description="Helical" evidence="1">
    <location>
        <begin position="68"/>
        <end position="91"/>
    </location>
</feature>
<name>A0A4R8DFV7_9BACT</name>
<gene>
    <name evidence="2" type="ORF">EDB95_3644</name>
</gene>
<feature type="transmembrane region" description="Helical" evidence="1">
    <location>
        <begin position="103"/>
        <end position="120"/>
    </location>
</feature>
<evidence type="ECO:0000313" key="2">
    <source>
        <dbReference type="EMBL" id="TDW95830.1"/>
    </source>
</evidence>
<keyword evidence="1" id="KW-0472">Membrane</keyword>
<comment type="caution">
    <text evidence="2">The sequence shown here is derived from an EMBL/GenBank/DDBJ whole genome shotgun (WGS) entry which is preliminary data.</text>
</comment>
<protein>
    <submittedName>
        <fullName evidence="2">Uncharacterized protein</fullName>
    </submittedName>
</protein>
<keyword evidence="1" id="KW-0812">Transmembrane</keyword>
<evidence type="ECO:0000256" key="1">
    <source>
        <dbReference type="SAM" id="Phobius"/>
    </source>
</evidence>
<dbReference type="AlphaFoldDB" id="A0A4R8DFV7"/>
<feature type="transmembrane region" description="Helical" evidence="1">
    <location>
        <begin position="170"/>
        <end position="191"/>
    </location>
</feature>
<dbReference type="RefSeq" id="WP_133995548.1">
    <property type="nucleotide sequence ID" value="NZ_SODV01000002.1"/>
</dbReference>
<feature type="transmembrane region" description="Helical" evidence="1">
    <location>
        <begin position="127"/>
        <end position="150"/>
    </location>
</feature>
<sequence length="198" mass="22095">MNYRFLTAVLVVAWIAIISGLAVNGFFADFTKLPPRLPFALLIPLPVVLAVAYSKRGTQWLRSLPPQWLIYIQTMRILVEIGLWLAVSFALLPVQMSFEGRNFDVLTGLMAIPVGYFVFVKRTWPRGIALVFNIGGLLLLTNALALGVLSMPLPIRMFHNAPDSGLLARFPYIFLPGVLVPLAYTGHIFSLRQWGLKV</sequence>
<organism evidence="2 3">
    <name type="scientific">Dinghuibacter silviterrae</name>
    <dbReference type="NCBI Taxonomy" id="1539049"/>
    <lineage>
        <taxon>Bacteria</taxon>
        <taxon>Pseudomonadati</taxon>
        <taxon>Bacteroidota</taxon>
        <taxon>Chitinophagia</taxon>
        <taxon>Chitinophagales</taxon>
        <taxon>Chitinophagaceae</taxon>
        <taxon>Dinghuibacter</taxon>
    </lineage>
</organism>
<proteinExistence type="predicted"/>
<keyword evidence="3" id="KW-1185">Reference proteome</keyword>
<evidence type="ECO:0000313" key="3">
    <source>
        <dbReference type="Proteomes" id="UP000294498"/>
    </source>
</evidence>
<dbReference type="Proteomes" id="UP000294498">
    <property type="component" value="Unassembled WGS sequence"/>
</dbReference>
<feature type="transmembrane region" description="Helical" evidence="1">
    <location>
        <begin position="39"/>
        <end position="56"/>
    </location>
</feature>
<feature type="transmembrane region" description="Helical" evidence="1">
    <location>
        <begin position="5"/>
        <end position="27"/>
    </location>
</feature>